<comment type="cofactor">
    <cofactor evidence="1">
        <name>Zn(2+)</name>
        <dbReference type="ChEBI" id="CHEBI:29105"/>
    </cofactor>
</comment>
<dbReference type="GO" id="GO:0016811">
    <property type="term" value="F:hydrolase activity, acting on carbon-nitrogen (but not peptide) bonds, in linear amides"/>
    <property type="evidence" value="ECO:0007669"/>
    <property type="project" value="TreeGrafter"/>
</dbReference>
<dbReference type="PANTHER" id="PTHR35005:SF1">
    <property type="entry name" value="2-AMINO-5-FORMYLAMINO-6-RIBOSYLAMINOPYRIMIDIN-4(3H)-ONE 5'-MONOPHOSPHATE DEFORMYLASE"/>
    <property type="match status" value="1"/>
</dbReference>
<keyword evidence="4" id="KW-0862">Zinc</keyword>
<evidence type="ECO:0000256" key="5">
    <source>
        <dbReference type="ARBA" id="ARBA00024029"/>
    </source>
</evidence>
<evidence type="ECO:0000256" key="4">
    <source>
        <dbReference type="ARBA" id="ARBA00022833"/>
    </source>
</evidence>
<keyword evidence="3" id="KW-0378">Hydrolase</keyword>
<gene>
    <name evidence="6" type="ORF">H0A68_03030</name>
</gene>
<keyword evidence="7" id="KW-1185">Reference proteome</keyword>
<dbReference type="PANTHER" id="PTHR35005">
    <property type="entry name" value="3-DEHYDRO-SCYLLO-INOSOSE HYDROLASE"/>
    <property type="match status" value="1"/>
</dbReference>
<reference evidence="6 7" key="1">
    <citation type="submission" date="2020-07" db="EMBL/GenBank/DDBJ databases">
        <title>Taxonomic revisions and descriptions of new bacterial species based on genomic comparisons in the high-G+C-content subgroup of the family Alcaligenaceae.</title>
        <authorList>
            <person name="Szabo A."/>
            <person name="Felfoldi T."/>
        </authorList>
    </citation>
    <scope>NUCLEOTIDE SEQUENCE [LARGE SCALE GENOMIC DNA]</scope>
    <source>
        <strain evidence="6 7">DSM 25264</strain>
    </source>
</reference>
<evidence type="ECO:0000313" key="6">
    <source>
        <dbReference type="EMBL" id="NYT35831.1"/>
    </source>
</evidence>
<name>A0A853FBA4_9BURK</name>
<comment type="similarity">
    <text evidence="5">Belongs to the creatininase superfamily.</text>
</comment>
<dbReference type="RefSeq" id="WP_129967776.1">
    <property type="nucleotide sequence ID" value="NZ_JACCEW010000001.1"/>
</dbReference>
<sequence length="238" mass="26867">MLIKDMNWFQVEDYLKHDDRVIMPMGSTEQHAYLSLCTDFILSSRIAEEAGTRMNIPVYPGLPFGMASYFTGFPGTVNIRPDTYGALITDILDSLHESGFRRIFLVNGHGGNSPVQTFIGNWLNQHEDARVVIHNWWASPEVMKRVRAISSNASHASWMENFPWNRIPGISMPQEEKPGINPAKLGQLPASAVRAYIGDGNYGGEYQRPDEEMMDIWSAGVEETCHLLENVWVAPMHN</sequence>
<dbReference type="Proteomes" id="UP000580517">
    <property type="component" value="Unassembled WGS sequence"/>
</dbReference>
<evidence type="ECO:0000256" key="3">
    <source>
        <dbReference type="ARBA" id="ARBA00022801"/>
    </source>
</evidence>
<dbReference type="InterPro" id="IPR003785">
    <property type="entry name" value="Creatininase/forma_Hydrolase"/>
</dbReference>
<dbReference type="AlphaFoldDB" id="A0A853FBA4"/>
<evidence type="ECO:0000256" key="2">
    <source>
        <dbReference type="ARBA" id="ARBA00022723"/>
    </source>
</evidence>
<proteinExistence type="inferred from homology"/>
<dbReference type="GO" id="GO:0046872">
    <property type="term" value="F:metal ion binding"/>
    <property type="evidence" value="ECO:0007669"/>
    <property type="project" value="UniProtKB-KW"/>
</dbReference>
<dbReference type="SUPFAM" id="SSF102215">
    <property type="entry name" value="Creatininase"/>
    <property type="match status" value="1"/>
</dbReference>
<dbReference type="OrthoDB" id="9801445at2"/>
<comment type="caution">
    <text evidence="6">The sequence shown here is derived from an EMBL/GenBank/DDBJ whole genome shotgun (WGS) entry which is preliminary data.</text>
</comment>
<accession>A0A853FBA4</accession>
<dbReference type="EMBL" id="JACCEW010000001">
    <property type="protein sequence ID" value="NYT35831.1"/>
    <property type="molecule type" value="Genomic_DNA"/>
</dbReference>
<organism evidence="6 7">
    <name type="scientific">Allopusillimonas soli</name>
    <dbReference type="NCBI Taxonomy" id="659016"/>
    <lineage>
        <taxon>Bacteria</taxon>
        <taxon>Pseudomonadati</taxon>
        <taxon>Pseudomonadota</taxon>
        <taxon>Betaproteobacteria</taxon>
        <taxon>Burkholderiales</taxon>
        <taxon>Alcaligenaceae</taxon>
        <taxon>Allopusillimonas</taxon>
    </lineage>
</organism>
<evidence type="ECO:0000313" key="7">
    <source>
        <dbReference type="Proteomes" id="UP000580517"/>
    </source>
</evidence>
<evidence type="ECO:0000256" key="1">
    <source>
        <dbReference type="ARBA" id="ARBA00001947"/>
    </source>
</evidence>
<keyword evidence="2" id="KW-0479">Metal-binding</keyword>
<protein>
    <submittedName>
        <fullName evidence="6">Creatininase family protein</fullName>
    </submittedName>
</protein>
<dbReference type="Pfam" id="PF02633">
    <property type="entry name" value="Creatininase"/>
    <property type="match status" value="1"/>
</dbReference>
<dbReference type="GO" id="GO:0009231">
    <property type="term" value="P:riboflavin biosynthetic process"/>
    <property type="evidence" value="ECO:0007669"/>
    <property type="project" value="TreeGrafter"/>
</dbReference>
<dbReference type="Gene3D" id="3.40.50.10310">
    <property type="entry name" value="Creatininase"/>
    <property type="match status" value="1"/>
</dbReference>
<dbReference type="InterPro" id="IPR024087">
    <property type="entry name" value="Creatininase-like_sf"/>
</dbReference>